<keyword evidence="1" id="KW-0732">Signal</keyword>
<reference evidence="3" key="1">
    <citation type="journal article" date="2019" name="Int. J. Syst. Evol. Microbiol.">
        <title>The Global Catalogue of Microorganisms (GCM) 10K type strain sequencing project: providing services to taxonomists for standard genome sequencing and annotation.</title>
        <authorList>
            <consortium name="The Broad Institute Genomics Platform"/>
            <consortium name="The Broad Institute Genome Sequencing Center for Infectious Disease"/>
            <person name="Wu L."/>
            <person name="Ma J."/>
        </authorList>
    </citation>
    <scope>NUCLEOTIDE SEQUENCE [LARGE SCALE GENOMIC DNA]</scope>
    <source>
        <strain evidence="3">CGMCC 1.12923</strain>
    </source>
</reference>
<evidence type="ECO:0000256" key="1">
    <source>
        <dbReference type="SAM" id="SignalP"/>
    </source>
</evidence>
<evidence type="ECO:0000313" key="3">
    <source>
        <dbReference type="Proteomes" id="UP000614272"/>
    </source>
</evidence>
<feature type="signal peptide" evidence="1">
    <location>
        <begin position="1"/>
        <end position="21"/>
    </location>
</feature>
<name>A0ABQ1R576_9ALTE</name>
<dbReference type="Proteomes" id="UP000614272">
    <property type="component" value="Unassembled WGS sequence"/>
</dbReference>
<organism evidence="2 3">
    <name type="scientific">Lacimicrobium alkaliphilum</name>
    <dbReference type="NCBI Taxonomy" id="1526571"/>
    <lineage>
        <taxon>Bacteria</taxon>
        <taxon>Pseudomonadati</taxon>
        <taxon>Pseudomonadota</taxon>
        <taxon>Gammaproteobacteria</taxon>
        <taxon>Alteromonadales</taxon>
        <taxon>Alteromonadaceae</taxon>
        <taxon>Lacimicrobium</taxon>
    </lineage>
</organism>
<dbReference type="EMBL" id="BMGJ01000003">
    <property type="protein sequence ID" value="GGD57541.1"/>
    <property type="molecule type" value="Genomic_DNA"/>
</dbReference>
<accession>A0ABQ1R576</accession>
<evidence type="ECO:0000313" key="2">
    <source>
        <dbReference type="EMBL" id="GGD57541.1"/>
    </source>
</evidence>
<sequence>MLNKKILAASIAAAFTLNANAAIDLGDSDTALEYASQTITSGGSIVANAAFDVDAEVGLNLPATTTFYVRVELDNAELLAAVTGAGLLTSNSAGADTIAHEGGGQVGDDYTVYSFSSANAVNNDDVLSLALGTTSGLKVLDASQPVTITYKLYEASENLAALNGGEGEVTSKSLAALTFATGQDLGDTFDSIANTATVAKQFTEFTAAGNVGAGKKAGLGTVDLTVETGVLAADDSVQVVEADVFTTPTTTATVEGDLSFGTWWMSSADDCSVAASAANTLDIAEDMTSASVPSLNYTAGQTLCVEVDGEEVIPRNSAGYSVALASNTGVSGTIGSITYDTTSITVPYVTTFADYNQRIYILNNGAAPAPYSTTFQTEGDTTATAGSAAEGVVPAKTMIAIKASDLVTFTGKTRGAAVIEIEATTSNVEATTQTINLSDASTDTVTLKVQ</sequence>
<gene>
    <name evidence="2" type="ORF">GCM10011357_11190</name>
</gene>
<comment type="caution">
    <text evidence="2">The sequence shown here is derived from an EMBL/GenBank/DDBJ whole genome shotgun (WGS) entry which is preliminary data.</text>
</comment>
<dbReference type="RefSeq" id="WP_099034046.1">
    <property type="nucleotide sequence ID" value="NZ_BMGJ01000003.1"/>
</dbReference>
<protein>
    <submittedName>
        <fullName evidence="2">Uncharacterized protein</fullName>
    </submittedName>
</protein>
<proteinExistence type="predicted"/>
<keyword evidence="3" id="KW-1185">Reference proteome</keyword>
<feature type="chain" id="PRO_5046027851" evidence="1">
    <location>
        <begin position="22"/>
        <end position="450"/>
    </location>
</feature>